<feature type="region of interest" description="Disordered" evidence="1">
    <location>
        <begin position="43"/>
        <end position="71"/>
    </location>
</feature>
<proteinExistence type="predicted"/>
<evidence type="ECO:0000256" key="1">
    <source>
        <dbReference type="SAM" id="MobiDB-lite"/>
    </source>
</evidence>
<dbReference type="AlphaFoldDB" id="X1TI55"/>
<gene>
    <name evidence="2" type="ORF">S12H4_15428</name>
</gene>
<protein>
    <submittedName>
        <fullName evidence="2">Uncharacterized protein</fullName>
    </submittedName>
</protein>
<reference evidence="2" key="1">
    <citation type="journal article" date="2014" name="Front. Microbiol.">
        <title>High frequency of phylogenetically diverse reductive dehalogenase-homologous genes in deep subseafloor sedimentary metagenomes.</title>
        <authorList>
            <person name="Kawai M."/>
            <person name="Futagami T."/>
            <person name="Toyoda A."/>
            <person name="Takaki Y."/>
            <person name="Nishi S."/>
            <person name="Hori S."/>
            <person name="Arai W."/>
            <person name="Tsubouchi T."/>
            <person name="Morono Y."/>
            <person name="Uchiyama I."/>
            <person name="Ito T."/>
            <person name="Fujiyama A."/>
            <person name="Inagaki F."/>
            <person name="Takami H."/>
        </authorList>
    </citation>
    <scope>NUCLEOTIDE SEQUENCE</scope>
    <source>
        <strain evidence="2">Expedition CK06-06</strain>
    </source>
</reference>
<accession>X1TI55</accession>
<dbReference type="EMBL" id="BARW01007406">
    <property type="protein sequence ID" value="GAI87270.1"/>
    <property type="molecule type" value="Genomic_DNA"/>
</dbReference>
<evidence type="ECO:0000313" key="2">
    <source>
        <dbReference type="EMBL" id="GAI87270.1"/>
    </source>
</evidence>
<comment type="caution">
    <text evidence="2">The sequence shown here is derived from an EMBL/GenBank/DDBJ whole genome shotgun (WGS) entry which is preliminary data.</text>
</comment>
<sequence length="71" mass="7737">MGSGIDLCTKKSSALRCEGLKLASFGDTHMTELSVPYSIRGHSASYSKRGHSASYSKRGRSASYSKRGRYD</sequence>
<name>X1TI55_9ZZZZ</name>
<organism evidence="2">
    <name type="scientific">marine sediment metagenome</name>
    <dbReference type="NCBI Taxonomy" id="412755"/>
    <lineage>
        <taxon>unclassified sequences</taxon>
        <taxon>metagenomes</taxon>
        <taxon>ecological metagenomes</taxon>
    </lineage>
</organism>